<reference evidence="2" key="1">
    <citation type="journal article" date="2013" name="PLoS Genet.">
        <title>The genome of Spraguea lophii and the basis of host-microsporidian interactions.</title>
        <authorList>
            <person name="Campbell S.E."/>
            <person name="Williams T.A."/>
            <person name="Yousuf A."/>
            <person name="Soanes D.M."/>
            <person name="Paszkiewicz K.H."/>
            <person name="Williams B.A.P."/>
        </authorList>
    </citation>
    <scope>NUCLEOTIDE SEQUENCE [LARGE SCALE GENOMIC DNA]</scope>
    <source>
        <strain evidence="2">42_110</strain>
    </source>
</reference>
<dbReference type="EMBL" id="ATCN01001044">
    <property type="protein sequence ID" value="EPR78094.1"/>
    <property type="molecule type" value="Genomic_DNA"/>
</dbReference>
<evidence type="ECO:0000313" key="2">
    <source>
        <dbReference type="Proteomes" id="UP000014978"/>
    </source>
</evidence>
<name>S7XGD1_SPRLO</name>
<accession>S7XGD1</accession>
<protein>
    <submittedName>
        <fullName evidence="1">Uncharacterized protein</fullName>
    </submittedName>
</protein>
<proteinExistence type="predicted"/>
<dbReference type="InParanoid" id="S7XGD1"/>
<organism evidence="1 2">
    <name type="scientific">Spraguea lophii (strain 42_110)</name>
    <name type="common">Microsporidian parasite</name>
    <dbReference type="NCBI Taxonomy" id="1358809"/>
    <lineage>
        <taxon>Eukaryota</taxon>
        <taxon>Fungi</taxon>
        <taxon>Fungi incertae sedis</taxon>
        <taxon>Microsporidia</taxon>
        <taxon>Spragueidae</taxon>
        <taxon>Spraguea</taxon>
    </lineage>
</organism>
<evidence type="ECO:0000313" key="1">
    <source>
        <dbReference type="EMBL" id="EPR78094.1"/>
    </source>
</evidence>
<dbReference type="Proteomes" id="UP000014978">
    <property type="component" value="Unassembled WGS sequence"/>
</dbReference>
<dbReference type="HOGENOM" id="CLU_1620150_0_0_1"/>
<dbReference type="VEuPathDB" id="MicrosporidiaDB:SLOPH_2276"/>
<gene>
    <name evidence="1" type="ORF">SLOPH_2276</name>
</gene>
<keyword evidence="2" id="KW-1185">Reference proteome</keyword>
<dbReference type="AlphaFoldDB" id="S7XGD1"/>
<sequence length="164" mass="19881">MDIQVALKNINNNKNIIETFEYVIKNVYEYDNTTLLEIFNNIKILYYNNTKITNYWIKILSKINYEHCKKDCNHNIEEKCEIFKNIENNRNNDIYIISQTNVIKYLDLFFYTVNLKECDITELINKYQGLLIKYGEYLNDEDLQSVEIKYNNELREEMKILDLE</sequence>
<comment type="caution">
    <text evidence="1">The sequence shown here is derived from an EMBL/GenBank/DDBJ whole genome shotgun (WGS) entry which is preliminary data.</text>
</comment>